<evidence type="ECO:0000256" key="1">
    <source>
        <dbReference type="ARBA" id="ARBA00004141"/>
    </source>
</evidence>
<feature type="transmembrane region" description="Helical" evidence="8">
    <location>
        <begin position="88"/>
        <end position="109"/>
    </location>
</feature>
<dbReference type="PROSITE" id="PS50893">
    <property type="entry name" value="ABC_TRANSPORTER_2"/>
    <property type="match status" value="1"/>
</dbReference>
<dbReference type="Pfam" id="PF00664">
    <property type="entry name" value="ABC_membrane"/>
    <property type="match status" value="1"/>
</dbReference>
<feature type="transmembrane region" description="Helical" evidence="8">
    <location>
        <begin position="48"/>
        <end position="68"/>
    </location>
</feature>
<feature type="domain" description="ABC transporter" evidence="9">
    <location>
        <begin position="373"/>
        <end position="612"/>
    </location>
</feature>
<comment type="subcellular location">
    <subcellularLocation>
        <location evidence="1">Membrane</location>
        <topology evidence="1">Multi-pass membrane protein</topology>
    </subcellularLocation>
</comment>
<evidence type="ECO:0000256" key="7">
    <source>
        <dbReference type="ARBA" id="ARBA00023136"/>
    </source>
</evidence>
<name>A0A6J6EY78_9ZZZZ</name>
<reference evidence="11" key="1">
    <citation type="submission" date="2020-05" db="EMBL/GenBank/DDBJ databases">
        <authorList>
            <person name="Chiriac C."/>
            <person name="Salcher M."/>
            <person name="Ghai R."/>
            <person name="Kavagutti S V."/>
        </authorList>
    </citation>
    <scope>NUCLEOTIDE SEQUENCE</scope>
</reference>
<organism evidence="11">
    <name type="scientific">freshwater metagenome</name>
    <dbReference type="NCBI Taxonomy" id="449393"/>
    <lineage>
        <taxon>unclassified sequences</taxon>
        <taxon>metagenomes</taxon>
        <taxon>ecological metagenomes</taxon>
    </lineage>
</organism>
<evidence type="ECO:0000313" key="11">
    <source>
        <dbReference type="EMBL" id="CAB4581562.1"/>
    </source>
</evidence>
<dbReference type="InterPro" id="IPR036640">
    <property type="entry name" value="ABC1_TM_sf"/>
</dbReference>
<keyword evidence="4" id="KW-0547">Nucleotide-binding</keyword>
<keyword evidence="6 8" id="KW-1133">Transmembrane helix</keyword>
<dbReference type="GO" id="GO:0005524">
    <property type="term" value="F:ATP binding"/>
    <property type="evidence" value="ECO:0007669"/>
    <property type="project" value="UniProtKB-KW"/>
</dbReference>
<dbReference type="InterPro" id="IPR039421">
    <property type="entry name" value="Type_1_exporter"/>
</dbReference>
<dbReference type="PANTHER" id="PTHR43394">
    <property type="entry name" value="ATP-DEPENDENT PERMEASE MDL1, MITOCHONDRIAL"/>
    <property type="match status" value="1"/>
</dbReference>
<proteinExistence type="predicted"/>
<dbReference type="EMBL" id="CAEZTM010000104">
    <property type="protein sequence ID" value="CAB4581562.1"/>
    <property type="molecule type" value="Genomic_DNA"/>
</dbReference>
<evidence type="ECO:0000256" key="4">
    <source>
        <dbReference type="ARBA" id="ARBA00022741"/>
    </source>
</evidence>
<evidence type="ECO:0000256" key="3">
    <source>
        <dbReference type="ARBA" id="ARBA00022692"/>
    </source>
</evidence>
<feature type="domain" description="ABC transmembrane type-1" evidence="10">
    <location>
        <begin position="50"/>
        <end position="338"/>
    </location>
</feature>
<evidence type="ECO:0000256" key="5">
    <source>
        <dbReference type="ARBA" id="ARBA00022840"/>
    </source>
</evidence>
<evidence type="ECO:0000256" key="8">
    <source>
        <dbReference type="SAM" id="Phobius"/>
    </source>
</evidence>
<dbReference type="Pfam" id="PF00005">
    <property type="entry name" value="ABC_tran"/>
    <property type="match status" value="1"/>
</dbReference>
<dbReference type="GO" id="GO:0015421">
    <property type="term" value="F:ABC-type oligopeptide transporter activity"/>
    <property type="evidence" value="ECO:0007669"/>
    <property type="project" value="TreeGrafter"/>
</dbReference>
<dbReference type="InterPro" id="IPR027417">
    <property type="entry name" value="P-loop_NTPase"/>
</dbReference>
<dbReference type="Gene3D" id="1.20.1560.10">
    <property type="entry name" value="ABC transporter type 1, transmembrane domain"/>
    <property type="match status" value="1"/>
</dbReference>
<keyword evidence="3 8" id="KW-0812">Transmembrane</keyword>
<feature type="transmembrane region" description="Helical" evidence="8">
    <location>
        <begin position="182"/>
        <end position="206"/>
    </location>
</feature>
<dbReference type="FunFam" id="3.40.50.300:FF:000287">
    <property type="entry name" value="Multidrug ABC transporter ATP-binding protein"/>
    <property type="match status" value="1"/>
</dbReference>
<dbReference type="AlphaFoldDB" id="A0A6J6EY78"/>
<gene>
    <name evidence="11" type="ORF">UFOPK1684_01451</name>
</gene>
<dbReference type="GO" id="GO:0016020">
    <property type="term" value="C:membrane"/>
    <property type="evidence" value="ECO:0007669"/>
    <property type="project" value="UniProtKB-SubCell"/>
</dbReference>
<dbReference type="PROSITE" id="PS50929">
    <property type="entry name" value="ABC_TM1F"/>
    <property type="match status" value="1"/>
</dbReference>
<protein>
    <submittedName>
        <fullName evidence="11">Unannotated protein</fullName>
    </submittedName>
</protein>
<dbReference type="Gene3D" id="3.40.50.300">
    <property type="entry name" value="P-loop containing nucleotide triphosphate hydrolases"/>
    <property type="match status" value="1"/>
</dbReference>
<evidence type="ECO:0000259" key="9">
    <source>
        <dbReference type="PROSITE" id="PS50893"/>
    </source>
</evidence>
<dbReference type="InterPro" id="IPR003593">
    <property type="entry name" value="AAA+_ATPase"/>
</dbReference>
<dbReference type="GO" id="GO:0016887">
    <property type="term" value="F:ATP hydrolysis activity"/>
    <property type="evidence" value="ECO:0007669"/>
    <property type="project" value="InterPro"/>
</dbReference>
<dbReference type="SUPFAM" id="SSF90123">
    <property type="entry name" value="ABC transporter transmembrane region"/>
    <property type="match status" value="1"/>
</dbReference>
<dbReference type="PANTHER" id="PTHR43394:SF1">
    <property type="entry name" value="ATP-BINDING CASSETTE SUB-FAMILY B MEMBER 10, MITOCHONDRIAL"/>
    <property type="match status" value="1"/>
</dbReference>
<keyword evidence="7 8" id="KW-0472">Membrane</keyword>
<evidence type="ECO:0000256" key="6">
    <source>
        <dbReference type="ARBA" id="ARBA00022989"/>
    </source>
</evidence>
<keyword evidence="5" id="KW-0067">ATP-binding</keyword>
<dbReference type="SMART" id="SM00382">
    <property type="entry name" value="AAA"/>
    <property type="match status" value="1"/>
</dbReference>
<dbReference type="CDD" id="cd18550">
    <property type="entry name" value="ABC_6TM_exporter_like"/>
    <property type="match status" value="1"/>
</dbReference>
<sequence length="619" mass="66740">MTHIPAHGPLGRYGQTEESKRAAIDNAPSIDGLMPRILALFDPHRKPLTLTIGLVITGAALSVIPPLLIQDAFNEGLFPESGIPNLDILATLVAIMLALWAVIGGLSVWQHYLTAQIGNRVMGSLRVRMFEHLQSMHLGFFTKTKTGAIQSRLQNDVGGVSSVLKEVIANLLGSTVTVAASLIAMVILSWQLTVVAVILLPLMIFLQKGIGRVRARIAAATQHSLSEMSAMTQEALGVSGILLSKSFGRQRSEVERYERENDTQIGLQVKLSMSGQAFFALIQLFMSAIPAVIYLVAGILILGANPLTVGTLVAFTTAQSRLMFPMMNLLQIGLEIQTSRALFARIFEYLDLSPAISSPSSPKPVEPSKLGLVEFENVSFRYDEGSDDEESSGLTAINFRIEPGEYVALVGPSGAGKTTITSLIPRFFDVSSGAVKFAGVNVKDCDQDELIGHIGILSQDTFLFNDTIAENIAYAKEGATQDEIEEAARLANMHDTILSFPEGYQTLVGERGYRLSGGEKQRIAIARVLLKDPQVLILDEATSSLDTQSERLVQAALDSASANRTTIAIAHRLSTVVNADRIMVVSGGRIVESGTHSELISKQGLYSALLTEQKLDIAG</sequence>
<evidence type="ECO:0000256" key="2">
    <source>
        <dbReference type="ARBA" id="ARBA00022448"/>
    </source>
</evidence>
<dbReference type="InterPro" id="IPR017871">
    <property type="entry name" value="ABC_transporter-like_CS"/>
</dbReference>
<dbReference type="InterPro" id="IPR011527">
    <property type="entry name" value="ABC1_TM_dom"/>
</dbReference>
<accession>A0A6J6EY78</accession>
<dbReference type="InterPro" id="IPR003439">
    <property type="entry name" value="ABC_transporter-like_ATP-bd"/>
</dbReference>
<evidence type="ECO:0000259" key="10">
    <source>
        <dbReference type="PROSITE" id="PS50929"/>
    </source>
</evidence>
<feature type="transmembrane region" description="Helical" evidence="8">
    <location>
        <begin position="277"/>
        <end position="301"/>
    </location>
</feature>
<keyword evidence="2" id="KW-0813">Transport</keyword>
<dbReference type="SUPFAM" id="SSF52540">
    <property type="entry name" value="P-loop containing nucleoside triphosphate hydrolases"/>
    <property type="match status" value="1"/>
</dbReference>
<dbReference type="PROSITE" id="PS00211">
    <property type="entry name" value="ABC_TRANSPORTER_1"/>
    <property type="match status" value="1"/>
</dbReference>